<dbReference type="EMBL" id="FBWG01000021">
    <property type="protein sequence ID" value="CUX37080.1"/>
    <property type="molecule type" value="Genomic_DNA"/>
</dbReference>
<sequence>MICSGDNCAPTRSKAAYDKAHPPDDDMPSIVPNIVSIFLVDREFVHPNESLVESDFNQM</sequence>
<organism evidence="2 3">
    <name type="scientific">Agrobacterium deltaense Zutra 3/1</name>
    <dbReference type="NCBI Taxonomy" id="1183427"/>
    <lineage>
        <taxon>Bacteria</taxon>
        <taxon>Pseudomonadati</taxon>
        <taxon>Pseudomonadota</taxon>
        <taxon>Alphaproteobacteria</taxon>
        <taxon>Hyphomicrobiales</taxon>
        <taxon>Rhizobiaceae</taxon>
        <taxon>Rhizobium/Agrobacterium group</taxon>
        <taxon>Agrobacterium</taxon>
    </lineage>
</organism>
<protein>
    <submittedName>
        <fullName evidence="2">Uncharacterized protein</fullName>
    </submittedName>
</protein>
<dbReference type="AlphaFoldDB" id="A0A1S7QI88"/>
<accession>A0A1S7QI88</accession>
<reference evidence="2 3" key="1">
    <citation type="submission" date="2016-01" db="EMBL/GenBank/DDBJ databases">
        <authorList>
            <person name="Oliw E.H."/>
        </authorList>
    </citation>
    <scope>NUCLEOTIDE SEQUENCE [LARGE SCALE GENOMIC DNA]</scope>
    <source>
        <strain evidence="2 3">Zutra 3-1</strain>
    </source>
</reference>
<proteinExistence type="predicted"/>
<gene>
    <name evidence="2" type="ORF">AGR7C_Cc40037</name>
</gene>
<evidence type="ECO:0000313" key="2">
    <source>
        <dbReference type="EMBL" id="CUX37080.1"/>
    </source>
</evidence>
<feature type="region of interest" description="Disordered" evidence="1">
    <location>
        <begin position="1"/>
        <end position="25"/>
    </location>
</feature>
<name>A0A1S7QI88_9HYPH</name>
<dbReference type="Proteomes" id="UP000191987">
    <property type="component" value="Unassembled WGS sequence"/>
</dbReference>
<evidence type="ECO:0000256" key="1">
    <source>
        <dbReference type="SAM" id="MobiDB-lite"/>
    </source>
</evidence>
<feature type="compositionally biased region" description="Basic and acidic residues" evidence="1">
    <location>
        <begin position="15"/>
        <end position="24"/>
    </location>
</feature>
<evidence type="ECO:0000313" key="3">
    <source>
        <dbReference type="Proteomes" id="UP000191987"/>
    </source>
</evidence>